<accession>A0ACB7F968</accession>
<keyword evidence="2" id="KW-1185">Reference proteome</keyword>
<gene>
    <name evidence="1" type="ORF">GBF38_005657</name>
</gene>
<proteinExistence type="predicted"/>
<comment type="caution">
    <text evidence="1">The sequence shown here is derived from an EMBL/GenBank/DDBJ whole genome shotgun (WGS) entry which is preliminary data.</text>
</comment>
<dbReference type="Proteomes" id="UP000805704">
    <property type="component" value="Chromosome 14"/>
</dbReference>
<name>A0ACB7F968_NIBAL</name>
<feature type="non-terminal residue" evidence="1">
    <location>
        <position position="1"/>
    </location>
</feature>
<reference evidence="1" key="1">
    <citation type="submission" date="2020-04" db="EMBL/GenBank/DDBJ databases">
        <title>A chromosome-scale assembly and high-density genetic map of the yellow drum (Nibea albiflora) genome.</title>
        <authorList>
            <person name="Xu D."/>
            <person name="Zhang W."/>
            <person name="Chen R."/>
            <person name="Tan P."/>
            <person name="Wang L."/>
            <person name="Song H."/>
            <person name="Tian L."/>
            <person name="Zhu Q."/>
            <person name="Wang B."/>
        </authorList>
    </citation>
    <scope>NUCLEOTIDE SEQUENCE</scope>
    <source>
        <strain evidence="1">ZJHYS-2018</strain>
    </source>
</reference>
<protein>
    <submittedName>
        <fullName evidence="1">Uncharacterized protein</fullName>
    </submittedName>
</protein>
<organism evidence="1 2">
    <name type="scientific">Nibea albiflora</name>
    <name type="common">Yellow drum</name>
    <name type="synonym">Corvina albiflora</name>
    <dbReference type="NCBI Taxonomy" id="240163"/>
    <lineage>
        <taxon>Eukaryota</taxon>
        <taxon>Metazoa</taxon>
        <taxon>Chordata</taxon>
        <taxon>Craniata</taxon>
        <taxon>Vertebrata</taxon>
        <taxon>Euteleostomi</taxon>
        <taxon>Actinopterygii</taxon>
        <taxon>Neopterygii</taxon>
        <taxon>Teleostei</taxon>
        <taxon>Neoteleostei</taxon>
        <taxon>Acanthomorphata</taxon>
        <taxon>Eupercaria</taxon>
        <taxon>Sciaenidae</taxon>
        <taxon>Nibea</taxon>
    </lineage>
</organism>
<sequence>FLSNVHLENKMDTSSYLDKALQCMTFPPLSHLDSESDDSCSNTKTDTSGKMDSSYEKSDPQAMEADSNIEPSSASLSEIFTENSHASDADIESFYDDNSGSEDYSSEDEDRCLDIESYICEESLTDSLSGYDADMENNSKSVSVVESSIDGDPHTRGNNTDECSVDDDHIPPTRRTCFDNPCFTDEDDIKPVSSYSSDGDNTKTTDPTEASLHIDETCSEKRPSTPLFCGENLPQVGHNVQQAIINEETFTNELQAEKNKNKLLQEELERLCVSYQLLIARYEDDALKSREQADALQRDLDSEILQKNRLQSEFVKATAALQEDREKNKTLQGQLDKTTVSLYEVNLSYQTDITVRQQADTLRSDLERELKQNKLLQTSYEELHEAHKRNQEKFRRRYEREVLQKITGRDDNCEDEPSKQQESIPNAVPLEPTKEAEVPEEMLCKQQETISPAPALESQREAERNLPQRTAEPPSAWKRVRHFLGLRKPKRMAQEKNRLVAQGMKFKTCKNNKENFMHPD</sequence>
<evidence type="ECO:0000313" key="2">
    <source>
        <dbReference type="Proteomes" id="UP000805704"/>
    </source>
</evidence>
<evidence type="ECO:0000313" key="1">
    <source>
        <dbReference type="EMBL" id="KAG8011018.1"/>
    </source>
</evidence>
<dbReference type="EMBL" id="CM024802">
    <property type="protein sequence ID" value="KAG8011018.1"/>
    <property type="molecule type" value="Genomic_DNA"/>
</dbReference>